<feature type="compositionally biased region" description="Polar residues" evidence="3">
    <location>
        <begin position="488"/>
        <end position="501"/>
    </location>
</feature>
<dbReference type="NCBIfam" id="TIGR02675">
    <property type="entry name" value="tape_meas_nterm"/>
    <property type="match status" value="1"/>
</dbReference>
<gene>
    <name evidence="6" type="ORF">MedDCM-OCT-S15-C5-cds12</name>
</gene>
<feature type="domain" description="Tape measure protein N-terminal" evidence="5">
    <location>
        <begin position="174"/>
        <end position="328"/>
    </location>
</feature>
<dbReference type="EMBL" id="JX536274">
    <property type="protein sequence ID" value="AFX83909.1"/>
    <property type="molecule type" value="Genomic_DNA"/>
</dbReference>
<feature type="region of interest" description="Disordered" evidence="3">
    <location>
        <begin position="488"/>
        <end position="513"/>
    </location>
</feature>
<feature type="domain" description="Bacteriophage tail tape measure C-terminal" evidence="4">
    <location>
        <begin position="651"/>
        <end position="720"/>
    </location>
</feature>
<evidence type="ECO:0000256" key="1">
    <source>
        <dbReference type="ARBA" id="ARBA00022465"/>
    </source>
</evidence>
<proteinExistence type="predicted"/>
<keyword evidence="1" id="KW-1188">Viral release from host cell</keyword>
<protein>
    <submittedName>
        <fullName evidence="6">Phage-related minor tail protein</fullName>
    </submittedName>
</protein>
<dbReference type="InterPro" id="IPR013491">
    <property type="entry name" value="Tape_meas_N"/>
</dbReference>
<dbReference type="InterPro" id="IPR006431">
    <property type="entry name" value="Phage_tape_meas_C"/>
</dbReference>
<evidence type="ECO:0000259" key="4">
    <source>
        <dbReference type="Pfam" id="PF09718"/>
    </source>
</evidence>
<keyword evidence="2" id="KW-0175">Coiled coil</keyword>
<evidence type="ECO:0000256" key="2">
    <source>
        <dbReference type="SAM" id="Coils"/>
    </source>
</evidence>
<evidence type="ECO:0000259" key="5">
    <source>
        <dbReference type="Pfam" id="PF20155"/>
    </source>
</evidence>
<feature type="coiled-coil region" evidence="2">
    <location>
        <begin position="575"/>
        <end position="602"/>
    </location>
</feature>
<dbReference type="GO" id="GO:0098003">
    <property type="term" value="P:viral tail assembly"/>
    <property type="evidence" value="ECO:0007669"/>
    <property type="project" value="UniProtKB-KW"/>
</dbReference>
<dbReference type="Pfam" id="PF09718">
    <property type="entry name" value="Tape_meas_lam_C"/>
    <property type="match status" value="1"/>
</dbReference>
<dbReference type="Pfam" id="PF20155">
    <property type="entry name" value="TMP_3"/>
    <property type="match status" value="1"/>
</dbReference>
<reference evidence="6" key="1">
    <citation type="journal article" date="2013" name="Appl. Environ. Microbiol.">
        <title>Reconstruction of novel cyanobacterial siphovirus genomes from mediterranean metagenomic fosmids.</title>
        <authorList>
            <person name="Mizuno C.M."/>
            <person name="Rodriguez-Valera F."/>
            <person name="Garcia-Heredia I."/>
            <person name="Martin-Cuadrado A.B."/>
            <person name="Ghai R."/>
        </authorList>
    </citation>
    <scope>NUCLEOTIDE SEQUENCE</scope>
</reference>
<sequence>MAKVTTELKVLIKTAGDAGLDKLTRTLSGLGRQAKSAAAPFDQISKELKEVQRTSKNSIANLRGYRNAWRDITQQVEIGSDAFREATAEAARLDKQLQKAEGRKARGGGGLGGKLRSVGGVASTALGAGIFGGVEGFGGALAGGLIGGVPGAAAGAVAGASLGQLRQQASGMGELVARVNGLKIALAGVSTSQEDYNVSLKSAIGFSKDFLIPIDDTIKQYTRLKAAVVGAGGSTKDTDKAFRGMAAAVLATGGDVQDFNSALVATAQVFSKGKVSAEELRQQIGERLPGAFTIFADSMGISTRELDKLLEGGKVDLSSFGAFTETLFERFGKTAEILGDAPEKAGQRLQVALAFASLEYGGFFQKVGAGFQNYATDLTNFAIDNKETFKEVLVNAIVFANDIQEIFKRTSQAIIGAFVVVGNFIEKNIKPIIDTIIPPVAALTRLILRADAPDIGRPVPRGEKSLEQKLTEARGIIDSFFAPFEPTSFGSGTGSSNQSLTGGEDAGGGGSQAKIRDTSAEVLRLTQEMNVAKKAGQLIAAEELRLELDIQKITEQFNDKKITFNRASELSSIAIAASQERTLRLQEQIAKQDQEKDKALNQIRLVTGEITQEEFDQEQITQKALELVKLFPGEFERVKAALEEAASPLGQFKKGLKEVFESAMDVKTAIGDVAVQAVSGLGDVFADFVVTGKANFAEFTRSVLADLARIFARAALFKTLSLIPGVGSFLGLADGGVLAKNKIVPFASGGVVNKPTIFPMANGMGLMGEAGPEAIMPLRRGANGKLGVEASGGTSNVTVNVDASGSSVEGNGDQAAQLGKAIGLAVQQELIKQKRPGGLLTS</sequence>
<keyword evidence="1" id="KW-1245">Viral tail assembly</keyword>
<name>K7YBG2_9CAUD</name>
<evidence type="ECO:0000313" key="6">
    <source>
        <dbReference type="EMBL" id="AFX83909.1"/>
    </source>
</evidence>
<evidence type="ECO:0000256" key="3">
    <source>
        <dbReference type="SAM" id="MobiDB-lite"/>
    </source>
</evidence>
<accession>K7YBG2</accession>
<organism evidence="6">
    <name type="scientific">uncultured Mediterranean phage MEDS5 group</name>
    <dbReference type="NCBI Taxonomy" id="1262075"/>
    <lineage>
        <taxon>Viruses</taxon>
        <taxon>Duplodnaviria</taxon>
        <taxon>Heunggongvirae</taxon>
        <taxon>Uroviricota</taxon>
        <taxon>Caudoviricetes</taxon>
        <taxon>environmental samples</taxon>
    </lineage>
</organism>